<dbReference type="PANTHER" id="PTHR24334">
    <property type="entry name" value="HOMEOBOX PROTEIN GBX"/>
    <property type="match status" value="1"/>
</dbReference>
<dbReference type="RefSeq" id="XP_005104681.1">
    <property type="nucleotide sequence ID" value="XM_005104624.2"/>
</dbReference>
<dbReference type="InterPro" id="IPR001356">
    <property type="entry name" value="HD"/>
</dbReference>
<sequence length="393" mass="43674">METSPTTCAVSSGYDIQDLKDQERPLGMSMSTTTIDQTHQVQTLCQSSGSNTGEHDSSSRNSAFQNRSLSFTVGECADNKDVQGRGLPFLWGQGAFKNVKELGHKISTTDYSRRIEPGSTSSLRYIPNTSSLFNSSRPEFMIEPSQSNLRTLTDTGHCEELSDHKLHSSGPQTLSTQQHRSSGSSNEFSQKPQFEITYDSKSYSPKEELFEKATSPTRSSNGSLQGGGYINVQDLPHYNVAFDMSASRSGNGGVSDDGDDLTSKRDSSNNKLRRRRTAFTNDQLLELEKEFHSKKYLSLTERSTIAAQLKLSEVQVKIWFQNRRAKWKRVKAVNVHARVGSSHGAMPDSHSVEGSKPKIVVPIPVHVNRIAIRGQHHEMEKHRSLPLLGTPEK</sequence>
<comment type="subcellular location">
    <subcellularLocation>
        <location evidence="1 5 6">Nucleus</location>
    </subcellularLocation>
</comment>
<evidence type="ECO:0000256" key="7">
    <source>
        <dbReference type="SAM" id="MobiDB-lite"/>
    </source>
</evidence>
<organism evidence="9 10">
    <name type="scientific">Aplysia californica</name>
    <name type="common">California sea hare</name>
    <dbReference type="NCBI Taxonomy" id="6500"/>
    <lineage>
        <taxon>Eukaryota</taxon>
        <taxon>Metazoa</taxon>
        <taxon>Spiralia</taxon>
        <taxon>Lophotrochozoa</taxon>
        <taxon>Mollusca</taxon>
        <taxon>Gastropoda</taxon>
        <taxon>Heterobranchia</taxon>
        <taxon>Euthyneura</taxon>
        <taxon>Tectipleura</taxon>
        <taxon>Aplysiida</taxon>
        <taxon>Aplysioidea</taxon>
        <taxon>Aplysiidae</taxon>
        <taxon>Aplysia</taxon>
    </lineage>
</organism>
<feature type="region of interest" description="Disordered" evidence="7">
    <location>
        <begin position="248"/>
        <end position="275"/>
    </location>
</feature>
<evidence type="ECO:0000313" key="9">
    <source>
        <dbReference type="Proteomes" id="UP000694888"/>
    </source>
</evidence>
<dbReference type="InterPro" id="IPR009057">
    <property type="entry name" value="Homeodomain-like_sf"/>
</dbReference>
<evidence type="ECO:0000259" key="8">
    <source>
        <dbReference type="PROSITE" id="PS50071"/>
    </source>
</evidence>
<dbReference type="Pfam" id="PF00046">
    <property type="entry name" value="Homeodomain"/>
    <property type="match status" value="1"/>
</dbReference>
<keyword evidence="9" id="KW-1185">Reference proteome</keyword>
<dbReference type="Proteomes" id="UP000694888">
    <property type="component" value="Unplaced"/>
</dbReference>
<dbReference type="InterPro" id="IPR020479">
    <property type="entry name" value="HD_metazoa"/>
</dbReference>
<dbReference type="SMART" id="SM00389">
    <property type="entry name" value="HOX"/>
    <property type="match status" value="1"/>
</dbReference>
<dbReference type="PANTHER" id="PTHR24334:SF0">
    <property type="entry name" value="HOMEOBOX PROTEIN UNPLUGGED"/>
    <property type="match status" value="1"/>
</dbReference>
<dbReference type="GeneID" id="101847891"/>
<dbReference type="PROSITE" id="PS50071">
    <property type="entry name" value="HOMEOBOX_2"/>
    <property type="match status" value="1"/>
</dbReference>
<accession>A0ABM0JYQ7</accession>
<dbReference type="PRINTS" id="PR00024">
    <property type="entry name" value="HOMEOBOX"/>
</dbReference>
<evidence type="ECO:0000256" key="5">
    <source>
        <dbReference type="PROSITE-ProRule" id="PRU00108"/>
    </source>
</evidence>
<proteinExistence type="predicted"/>
<dbReference type="InterPro" id="IPR017970">
    <property type="entry name" value="Homeobox_CS"/>
</dbReference>
<evidence type="ECO:0000256" key="2">
    <source>
        <dbReference type="ARBA" id="ARBA00023125"/>
    </source>
</evidence>
<evidence type="ECO:0000256" key="4">
    <source>
        <dbReference type="ARBA" id="ARBA00023242"/>
    </source>
</evidence>
<feature type="DNA-binding region" description="Homeobox" evidence="5">
    <location>
        <begin position="272"/>
        <end position="331"/>
    </location>
</feature>
<keyword evidence="4 5" id="KW-0539">Nucleus</keyword>
<gene>
    <name evidence="10" type="primary">LOC101847891</name>
</gene>
<evidence type="ECO:0000256" key="3">
    <source>
        <dbReference type="ARBA" id="ARBA00023155"/>
    </source>
</evidence>
<protein>
    <submittedName>
        <fullName evidence="10">Homeobox protein MOX-1-like</fullName>
    </submittedName>
</protein>
<dbReference type="Gene3D" id="1.10.10.60">
    <property type="entry name" value="Homeodomain-like"/>
    <property type="match status" value="1"/>
</dbReference>
<reference evidence="10" key="1">
    <citation type="submission" date="2025-08" db="UniProtKB">
        <authorList>
            <consortium name="RefSeq"/>
        </authorList>
    </citation>
    <scope>IDENTIFICATION</scope>
</reference>
<name>A0ABM0JYQ7_APLCA</name>
<evidence type="ECO:0000256" key="6">
    <source>
        <dbReference type="RuleBase" id="RU000682"/>
    </source>
</evidence>
<dbReference type="SUPFAM" id="SSF46689">
    <property type="entry name" value="Homeodomain-like"/>
    <property type="match status" value="1"/>
</dbReference>
<keyword evidence="3 5" id="KW-0371">Homeobox</keyword>
<dbReference type="InterPro" id="IPR042982">
    <property type="entry name" value="GBX-1/2"/>
</dbReference>
<evidence type="ECO:0000313" key="10">
    <source>
        <dbReference type="RefSeq" id="XP_005104681.1"/>
    </source>
</evidence>
<feature type="compositionally biased region" description="Polar residues" evidence="7">
    <location>
        <begin position="169"/>
        <end position="192"/>
    </location>
</feature>
<dbReference type="CDD" id="cd00086">
    <property type="entry name" value="homeodomain"/>
    <property type="match status" value="1"/>
</dbReference>
<feature type="region of interest" description="Disordered" evidence="7">
    <location>
        <begin position="161"/>
        <end position="228"/>
    </location>
</feature>
<evidence type="ECO:0000256" key="1">
    <source>
        <dbReference type="ARBA" id="ARBA00004123"/>
    </source>
</evidence>
<keyword evidence="2 5" id="KW-0238">DNA-binding</keyword>
<dbReference type="PROSITE" id="PS00027">
    <property type="entry name" value="HOMEOBOX_1"/>
    <property type="match status" value="1"/>
</dbReference>
<feature type="domain" description="Homeobox" evidence="8">
    <location>
        <begin position="270"/>
        <end position="330"/>
    </location>
</feature>
<feature type="compositionally biased region" description="Polar residues" evidence="7">
    <location>
        <begin position="214"/>
        <end position="223"/>
    </location>
</feature>